<name>A0A2K8UF60_9GAMM</name>
<dbReference type="PANTHER" id="PTHR43047">
    <property type="entry name" value="TWO-COMPONENT HISTIDINE PROTEIN KINASE"/>
    <property type="match status" value="1"/>
</dbReference>
<dbReference type="PROSITE" id="PS50109">
    <property type="entry name" value="HIS_KIN"/>
    <property type="match status" value="1"/>
</dbReference>
<dbReference type="GO" id="GO:0005524">
    <property type="term" value="F:ATP binding"/>
    <property type="evidence" value="ECO:0007669"/>
    <property type="project" value="UniProtKB-KW"/>
</dbReference>
<dbReference type="InterPro" id="IPR001789">
    <property type="entry name" value="Sig_transdc_resp-reg_receiver"/>
</dbReference>
<feature type="domain" description="Response regulatory" evidence="15">
    <location>
        <begin position="611"/>
        <end position="736"/>
    </location>
</feature>
<dbReference type="Gene3D" id="3.40.50.2300">
    <property type="match status" value="1"/>
</dbReference>
<organism evidence="16 17">
    <name type="scientific">Candidatus Thiodictyon syntrophicum</name>
    <dbReference type="NCBI Taxonomy" id="1166950"/>
    <lineage>
        <taxon>Bacteria</taxon>
        <taxon>Pseudomonadati</taxon>
        <taxon>Pseudomonadota</taxon>
        <taxon>Gammaproteobacteria</taxon>
        <taxon>Chromatiales</taxon>
        <taxon>Chromatiaceae</taxon>
        <taxon>Thiodictyon</taxon>
    </lineage>
</organism>
<keyword evidence="13" id="KW-0812">Transmembrane</keyword>
<comment type="subcellular location">
    <subcellularLocation>
        <location evidence="2">Membrane</location>
    </subcellularLocation>
</comment>
<feature type="transmembrane region" description="Helical" evidence="13">
    <location>
        <begin position="12"/>
        <end position="36"/>
    </location>
</feature>
<dbReference type="AlphaFoldDB" id="A0A2K8UF60"/>
<dbReference type="InterPro" id="IPR004358">
    <property type="entry name" value="Sig_transdc_His_kin-like_C"/>
</dbReference>
<keyword evidence="6" id="KW-0547">Nucleotide-binding</keyword>
<dbReference type="SMART" id="SM00448">
    <property type="entry name" value="REC"/>
    <property type="match status" value="1"/>
</dbReference>
<dbReference type="PROSITE" id="PS50110">
    <property type="entry name" value="RESPONSE_REGULATORY"/>
    <property type="match status" value="1"/>
</dbReference>
<dbReference type="Pfam" id="PF00512">
    <property type="entry name" value="HisKA"/>
    <property type="match status" value="1"/>
</dbReference>
<evidence type="ECO:0000259" key="15">
    <source>
        <dbReference type="PROSITE" id="PS50110"/>
    </source>
</evidence>
<feature type="domain" description="Histidine kinase" evidence="14">
    <location>
        <begin position="369"/>
        <end position="585"/>
    </location>
</feature>
<evidence type="ECO:0000313" key="16">
    <source>
        <dbReference type="EMBL" id="AUB84218.1"/>
    </source>
</evidence>
<dbReference type="Gene3D" id="1.10.287.130">
    <property type="match status" value="1"/>
</dbReference>
<evidence type="ECO:0000256" key="5">
    <source>
        <dbReference type="ARBA" id="ARBA00022679"/>
    </source>
</evidence>
<dbReference type="CDD" id="cd17546">
    <property type="entry name" value="REC_hyHK_CKI1_RcsC-like"/>
    <property type="match status" value="1"/>
</dbReference>
<feature type="modified residue" description="4-aspartylphosphate" evidence="11">
    <location>
        <position position="665"/>
    </location>
</feature>
<dbReference type="GO" id="GO:0005886">
    <property type="term" value="C:plasma membrane"/>
    <property type="evidence" value="ECO:0007669"/>
    <property type="project" value="TreeGrafter"/>
</dbReference>
<dbReference type="InterPro" id="IPR036890">
    <property type="entry name" value="HATPase_C_sf"/>
</dbReference>
<dbReference type="SUPFAM" id="SSF52172">
    <property type="entry name" value="CheY-like"/>
    <property type="match status" value="1"/>
</dbReference>
<evidence type="ECO:0000256" key="12">
    <source>
        <dbReference type="SAM" id="Coils"/>
    </source>
</evidence>
<keyword evidence="4 11" id="KW-0597">Phosphoprotein</keyword>
<evidence type="ECO:0000256" key="4">
    <source>
        <dbReference type="ARBA" id="ARBA00022553"/>
    </source>
</evidence>
<dbReference type="InterPro" id="IPR011006">
    <property type="entry name" value="CheY-like_superfamily"/>
</dbReference>
<dbReference type="SMART" id="SM00388">
    <property type="entry name" value="HisKA"/>
    <property type="match status" value="1"/>
</dbReference>
<keyword evidence="8" id="KW-0067">ATP-binding</keyword>
<dbReference type="PRINTS" id="PR00344">
    <property type="entry name" value="BCTRLSENSOR"/>
</dbReference>
<dbReference type="Proteomes" id="UP000232638">
    <property type="component" value="Chromosome"/>
</dbReference>
<gene>
    <name evidence="16" type="ORF">THSYN_26955</name>
</gene>
<keyword evidence="9" id="KW-0902">Two-component regulatory system</keyword>
<dbReference type="SUPFAM" id="SSF47384">
    <property type="entry name" value="Homodimeric domain of signal transducing histidine kinase"/>
    <property type="match status" value="1"/>
</dbReference>
<dbReference type="KEGG" id="tsy:THSYN_26955"/>
<accession>A0A2K8UF60</accession>
<dbReference type="FunFam" id="1.10.287.130:FF:000038">
    <property type="entry name" value="Sensory transduction histidine kinase"/>
    <property type="match status" value="1"/>
</dbReference>
<feature type="transmembrane region" description="Helical" evidence="13">
    <location>
        <begin position="262"/>
        <end position="279"/>
    </location>
</feature>
<dbReference type="EC" id="2.7.13.3" evidence="3"/>
<dbReference type="InterPro" id="IPR005467">
    <property type="entry name" value="His_kinase_dom"/>
</dbReference>
<protein>
    <recommendedName>
        <fullName evidence="3">histidine kinase</fullName>
        <ecNumber evidence="3">2.7.13.3</ecNumber>
    </recommendedName>
</protein>
<reference evidence="16 17" key="1">
    <citation type="submission" date="2017-03" db="EMBL/GenBank/DDBJ databases">
        <title>Complete genome sequence of Candidatus 'Thiodictyon syntrophicum' sp. nov. strain Cad16T, a photolithoautotroph purple sulfur bacterium isolated from an alpine meromictic lake.</title>
        <authorList>
            <person name="Luedin S.M."/>
            <person name="Pothier J.F."/>
            <person name="Danza F."/>
            <person name="Storelli N."/>
            <person name="Wittwer M."/>
            <person name="Tonolla M."/>
        </authorList>
    </citation>
    <scope>NUCLEOTIDE SEQUENCE [LARGE SCALE GENOMIC DNA]</scope>
    <source>
        <strain evidence="16 17">Cad16T</strain>
    </source>
</reference>
<dbReference type="CDD" id="cd00082">
    <property type="entry name" value="HisKA"/>
    <property type="match status" value="1"/>
</dbReference>
<feature type="transmembrane region" description="Helical" evidence="13">
    <location>
        <begin position="232"/>
        <end position="250"/>
    </location>
</feature>
<evidence type="ECO:0000256" key="3">
    <source>
        <dbReference type="ARBA" id="ARBA00012438"/>
    </source>
</evidence>
<evidence type="ECO:0000259" key="14">
    <source>
        <dbReference type="PROSITE" id="PS50109"/>
    </source>
</evidence>
<proteinExistence type="predicted"/>
<dbReference type="Pfam" id="PF00072">
    <property type="entry name" value="Response_reg"/>
    <property type="match status" value="1"/>
</dbReference>
<dbReference type="InterPro" id="IPR003594">
    <property type="entry name" value="HATPase_dom"/>
</dbReference>
<keyword evidence="10 13" id="KW-0472">Membrane</keyword>
<dbReference type="EMBL" id="CP020370">
    <property type="protein sequence ID" value="AUB84218.1"/>
    <property type="molecule type" value="Genomic_DNA"/>
</dbReference>
<dbReference type="OrthoDB" id="9810730at2"/>
<evidence type="ECO:0000256" key="6">
    <source>
        <dbReference type="ARBA" id="ARBA00022741"/>
    </source>
</evidence>
<dbReference type="CDD" id="cd16922">
    <property type="entry name" value="HATPase_EvgS-ArcB-TorS-like"/>
    <property type="match status" value="1"/>
</dbReference>
<evidence type="ECO:0000256" key="1">
    <source>
        <dbReference type="ARBA" id="ARBA00000085"/>
    </source>
</evidence>
<evidence type="ECO:0000256" key="10">
    <source>
        <dbReference type="ARBA" id="ARBA00023136"/>
    </source>
</evidence>
<dbReference type="SMART" id="SM00387">
    <property type="entry name" value="HATPase_c"/>
    <property type="match status" value="1"/>
</dbReference>
<evidence type="ECO:0000256" key="7">
    <source>
        <dbReference type="ARBA" id="ARBA00022777"/>
    </source>
</evidence>
<keyword evidence="17" id="KW-1185">Reference proteome</keyword>
<keyword evidence="12" id="KW-0175">Coiled coil</keyword>
<dbReference type="InterPro" id="IPR003661">
    <property type="entry name" value="HisK_dim/P_dom"/>
</dbReference>
<evidence type="ECO:0000256" key="8">
    <source>
        <dbReference type="ARBA" id="ARBA00022840"/>
    </source>
</evidence>
<dbReference type="RefSeq" id="WP_100921883.1">
    <property type="nucleotide sequence ID" value="NZ_CP020370.1"/>
</dbReference>
<sequence>MSQRRRTTFRRYNLLLEVAALGLTSAILVAAVWFTLAEMNRNYLDLRLADAARVQVFLEGQLDDARASLARLADLPEAERSPSVLKLFADFSDIYSLDQQLRVERIYKSVPDTKVFPGFSFSGGKLGGYLRSVGEGTDASEIMRGHEDDAPSVYFAIRPGGRLYLGRLNLAYVQDFLTQFSQFSGTPLMLVASDGFVMLSGDPGLNLAMFDLRKWAGPPTARRTLLVGNRRWIPMIAPGSAIGARILILIPTQLLDTQRNTLLAFLGAFLGGLILLVVIKNRRFNRLVIQPIAAFAERMRDLELGRLAVHDGDADYRFEELADIHTRFRAMAQAITQREQSLRESEQNYRIAKEEAEEANRAKSTFLANMSHEIRTPLNAILGFTQVLVRDPDLNSSQSAALTTIQRSGEHLLTLINDILDMAKIEAGRMTQQLAPFDLPRLVTDLDALFARRARDQGLTLIVAASALPRTVLGDELKLRQVLINLVGNAVKFTASGAVTLRVAPLTGDAVRFCVIDSGEGIAPEDMPRLFEPFSQIASGRQTQKGTGLGLALSRQILRLMGAELSADSTPGQGSCFSFTLSLPPGDPGAPTTARTERLVVGLEPGQPLCRVLIVDDLPDNRAPLRALLTALNPQPPVLDVREAADGREAVAVWNQWQPHVIFMDMRMPLLSGEEATRQIKALMAAHPAAVRTVIVALTASAFNEDRDQFLACGCDEFACKPFLAAELFAILERRVGLRFIRAAQRPVPEPPLSPAAVAWRLAACPGGWRSDLKAAIEQGDFIRITELVEQVQEQDAALGKVLVKWAYDFDLDAFTRALSGEGPDPALIEG</sequence>
<evidence type="ECO:0000256" key="11">
    <source>
        <dbReference type="PROSITE-ProRule" id="PRU00169"/>
    </source>
</evidence>
<evidence type="ECO:0000256" key="9">
    <source>
        <dbReference type="ARBA" id="ARBA00023012"/>
    </source>
</evidence>
<dbReference type="Gene3D" id="3.30.565.10">
    <property type="entry name" value="Histidine kinase-like ATPase, C-terminal domain"/>
    <property type="match status" value="1"/>
</dbReference>
<dbReference type="SUPFAM" id="SSF55874">
    <property type="entry name" value="ATPase domain of HSP90 chaperone/DNA topoisomerase II/histidine kinase"/>
    <property type="match status" value="1"/>
</dbReference>
<evidence type="ECO:0000256" key="2">
    <source>
        <dbReference type="ARBA" id="ARBA00004370"/>
    </source>
</evidence>
<keyword evidence="5" id="KW-0808">Transferase</keyword>
<evidence type="ECO:0000313" key="17">
    <source>
        <dbReference type="Proteomes" id="UP000232638"/>
    </source>
</evidence>
<keyword evidence="7" id="KW-0418">Kinase</keyword>
<comment type="catalytic activity">
    <reaction evidence="1">
        <text>ATP + protein L-histidine = ADP + protein N-phospho-L-histidine.</text>
        <dbReference type="EC" id="2.7.13.3"/>
    </reaction>
</comment>
<keyword evidence="13" id="KW-1133">Transmembrane helix</keyword>
<feature type="coiled-coil region" evidence="12">
    <location>
        <begin position="335"/>
        <end position="362"/>
    </location>
</feature>
<dbReference type="PANTHER" id="PTHR43047:SF72">
    <property type="entry name" value="OSMOSENSING HISTIDINE PROTEIN KINASE SLN1"/>
    <property type="match status" value="1"/>
</dbReference>
<dbReference type="InterPro" id="IPR036097">
    <property type="entry name" value="HisK_dim/P_sf"/>
</dbReference>
<dbReference type="GO" id="GO:0000155">
    <property type="term" value="F:phosphorelay sensor kinase activity"/>
    <property type="evidence" value="ECO:0007669"/>
    <property type="project" value="InterPro"/>
</dbReference>
<dbReference type="GO" id="GO:0009927">
    <property type="term" value="F:histidine phosphotransfer kinase activity"/>
    <property type="evidence" value="ECO:0007669"/>
    <property type="project" value="TreeGrafter"/>
</dbReference>
<dbReference type="Pfam" id="PF02518">
    <property type="entry name" value="HATPase_c"/>
    <property type="match status" value="1"/>
</dbReference>
<evidence type="ECO:0000256" key="13">
    <source>
        <dbReference type="SAM" id="Phobius"/>
    </source>
</evidence>